<sequence>MYLLLCINQSPALIPIALRAAFWGYNLPFTALPKDVQLHLPLFPAMNAGLTLAELNSVDEDVINRVLKAMPVCRQISGKPDLGYIWNSVTIVAERAITLPVTVLYVMTVAFAFTTDISNAILTKVLELRSGVCVMQPIPVSFLIFSYTSIPKFILDVVFVTLIGFKTTTYYMQALNKKWSGAILMKTLGQGAFLCYLSICLTILLLMLLPLLAPEFFFIAESVLFSLFAMTVNRLVLGMNKANLRGLNDFTSQHSHEVDIAFAMSTSFTLT</sequence>
<keyword evidence="1" id="KW-0472">Membrane</keyword>
<feature type="transmembrane region" description="Helical" evidence="1">
    <location>
        <begin position="193"/>
        <end position="212"/>
    </location>
</feature>
<keyword evidence="1" id="KW-1133">Transmembrane helix</keyword>
<keyword evidence="1" id="KW-0812">Transmembrane</keyword>
<comment type="caution">
    <text evidence="2">The sequence shown here is derived from an EMBL/GenBank/DDBJ whole genome shotgun (WGS) entry which is preliminary data.</text>
</comment>
<keyword evidence="3" id="KW-1185">Reference proteome</keyword>
<dbReference type="EMBL" id="JH711590">
    <property type="protein sequence ID" value="EIW74944.1"/>
    <property type="molecule type" value="Genomic_DNA"/>
</dbReference>
<feature type="transmembrane region" description="Helical" evidence="1">
    <location>
        <begin position="153"/>
        <end position="172"/>
    </location>
</feature>
<name>A0A5M3M7V6_CONPW</name>
<protein>
    <submittedName>
        <fullName evidence="2">Uncharacterized protein</fullName>
    </submittedName>
</protein>
<evidence type="ECO:0000313" key="2">
    <source>
        <dbReference type="EMBL" id="EIW74944.1"/>
    </source>
</evidence>
<organism evidence="2 3">
    <name type="scientific">Coniophora puteana (strain RWD-64-598)</name>
    <name type="common">Brown rot fungus</name>
    <dbReference type="NCBI Taxonomy" id="741705"/>
    <lineage>
        <taxon>Eukaryota</taxon>
        <taxon>Fungi</taxon>
        <taxon>Dikarya</taxon>
        <taxon>Basidiomycota</taxon>
        <taxon>Agaricomycotina</taxon>
        <taxon>Agaricomycetes</taxon>
        <taxon>Agaricomycetidae</taxon>
        <taxon>Boletales</taxon>
        <taxon>Coniophorineae</taxon>
        <taxon>Coniophoraceae</taxon>
        <taxon>Coniophora</taxon>
    </lineage>
</organism>
<feature type="transmembrane region" description="Helical" evidence="1">
    <location>
        <begin position="218"/>
        <end position="237"/>
    </location>
</feature>
<dbReference type="AlphaFoldDB" id="A0A5M3M7V6"/>
<dbReference type="GeneID" id="19209650"/>
<evidence type="ECO:0000313" key="3">
    <source>
        <dbReference type="Proteomes" id="UP000053558"/>
    </source>
</evidence>
<gene>
    <name evidence="2" type="ORF">CONPUDRAFT_77732</name>
</gene>
<evidence type="ECO:0000256" key="1">
    <source>
        <dbReference type="SAM" id="Phobius"/>
    </source>
</evidence>
<dbReference type="KEGG" id="cput:CONPUDRAFT_77732"/>
<dbReference type="Proteomes" id="UP000053558">
    <property type="component" value="Unassembled WGS sequence"/>
</dbReference>
<proteinExistence type="predicted"/>
<dbReference type="RefSeq" id="XP_007774998.1">
    <property type="nucleotide sequence ID" value="XM_007776808.1"/>
</dbReference>
<feature type="transmembrane region" description="Helical" evidence="1">
    <location>
        <begin position="96"/>
        <end position="114"/>
    </location>
</feature>
<reference evidence="3" key="1">
    <citation type="journal article" date="2012" name="Science">
        <title>The Paleozoic origin of enzymatic lignin decomposition reconstructed from 31 fungal genomes.</title>
        <authorList>
            <person name="Floudas D."/>
            <person name="Binder M."/>
            <person name="Riley R."/>
            <person name="Barry K."/>
            <person name="Blanchette R.A."/>
            <person name="Henrissat B."/>
            <person name="Martinez A.T."/>
            <person name="Otillar R."/>
            <person name="Spatafora J.W."/>
            <person name="Yadav J.S."/>
            <person name="Aerts A."/>
            <person name="Benoit I."/>
            <person name="Boyd A."/>
            <person name="Carlson A."/>
            <person name="Copeland A."/>
            <person name="Coutinho P.M."/>
            <person name="de Vries R.P."/>
            <person name="Ferreira P."/>
            <person name="Findley K."/>
            <person name="Foster B."/>
            <person name="Gaskell J."/>
            <person name="Glotzer D."/>
            <person name="Gorecki P."/>
            <person name="Heitman J."/>
            <person name="Hesse C."/>
            <person name="Hori C."/>
            <person name="Igarashi K."/>
            <person name="Jurgens J.A."/>
            <person name="Kallen N."/>
            <person name="Kersten P."/>
            <person name="Kohler A."/>
            <person name="Kuees U."/>
            <person name="Kumar T.K.A."/>
            <person name="Kuo A."/>
            <person name="LaButti K."/>
            <person name="Larrondo L.F."/>
            <person name="Lindquist E."/>
            <person name="Ling A."/>
            <person name="Lombard V."/>
            <person name="Lucas S."/>
            <person name="Lundell T."/>
            <person name="Martin R."/>
            <person name="McLaughlin D.J."/>
            <person name="Morgenstern I."/>
            <person name="Morin E."/>
            <person name="Murat C."/>
            <person name="Nagy L.G."/>
            <person name="Nolan M."/>
            <person name="Ohm R.A."/>
            <person name="Patyshakuliyeva A."/>
            <person name="Rokas A."/>
            <person name="Ruiz-Duenas F.J."/>
            <person name="Sabat G."/>
            <person name="Salamov A."/>
            <person name="Samejima M."/>
            <person name="Schmutz J."/>
            <person name="Slot J.C."/>
            <person name="St John F."/>
            <person name="Stenlid J."/>
            <person name="Sun H."/>
            <person name="Sun S."/>
            <person name="Syed K."/>
            <person name="Tsang A."/>
            <person name="Wiebenga A."/>
            <person name="Young D."/>
            <person name="Pisabarro A."/>
            <person name="Eastwood D.C."/>
            <person name="Martin F."/>
            <person name="Cullen D."/>
            <person name="Grigoriev I.V."/>
            <person name="Hibbett D.S."/>
        </authorList>
    </citation>
    <scope>NUCLEOTIDE SEQUENCE [LARGE SCALE GENOMIC DNA]</scope>
    <source>
        <strain evidence="3">RWD-64-598 SS2</strain>
    </source>
</reference>
<accession>A0A5M3M7V6</accession>